<sequence length="268" mass="32225">MTLNTTDDKEFSDYERLRKYLLLKSLIPTYIPQEIRDELEHVIEPAYFEIEFVIEDLCKYLFYDEFEKILEENTNMFGSSEIECAKFLLSGCISLCDEPEPTYFNFLLVAAFLRESVFHFFGEYKCYRILYIGEFCFDVLYNRRFRKIFESREVYENLEFFCQEFLRIFPLNTTQEEFKASTFGKYYIDFVEERFNVNNDSFSLKESEVESFETFYSLESKANQEEWPILLETENAESDHFDASEHYPSDCETCGSNCSDYLDYINLW</sequence>
<protein>
    <submittedName>
        <fullName evidence="1">Uncharacterized protein</fullName>
    </submittedName>
</protein>
<dbReference type="OrthoDB" id="6429421at2759"/>
<reference evidence="1" key="1">
    <citation type="submission" date="2020-07" db="EMBL/GenBank/DDBJ databases">
        <title>Multicomponent nature underlies the extraordinary mechanical properties of spider dragline silk.</title>
        <authorList>
            <person name="Kono N."/>
            <person name="Nakamura H."/>
            <person name="Mori M."/>
            <person name="Yoshida Y."/>
            <person name="Ohtoshi R."/>
            <person name="Malay A.D."/>
            <person name="Moran D.A.P."/>
            <person name="Tomita M."/>
            <person name="Numata K."/>
            <person name="Arakawa K."/>
        </authorList>
    </citation>
    <scope>NUCLEOTIDE SEQUENCE</scope>
</reference>
<evidence type="ECO:0000313" key="2">
    <source>
        <dbReference type="Proteomes" id="UP000887116"/>
    </source>
</evidence>
<dbReference type="Proteomes" id="UP000887116">
    <property type="component" value="Unassembled WGS sequence"/>
</dbReference>
<organism evidence="1 2">
    <name type="scientific">Trichonephila clavata</name>
    <name type="common">Joro spider</name>
    <name type="synonym">Nephila clavata</name>
    <dbReference type="NCBI Taxonomy" id="2740835"/>
    <lineage>
        <taxon>Eukaryota</taxon>
        <taxon>Metazoa</taxon>
        <taxon>Ecdysozoa</taxon>
        <taxon>Arthropoda</taxon>
        <taxon>Chelicerata</taxon>
        <taxon>Arachnida</taxon>
        <taxon>Araneae</taxon>
        <taxon>Araneomorphae</taxon>
        <taxon>Entelegynae</taxon>
        <taxon>Araneoidea</taxon>
        <taxon>Nephilidae</taxon>
        <taxon>Trichonephila</taxon>
    </lineage>
</organism>
<dbReference type="AlphaFoldDB" id="A0A8X6HSM6"/>
<name>A0A8X6HSM6_TRICU</name>
<comment type="caution">
    <text evidence="1">The sequence shown here is derived from an EMBL/GenBank/DDBJ whole genome shotgun (WGS) entry which is preliminary data.</text>
</comment>
<gene>
    <name evidence="1" type="ORF">TNCT_9631</name>
</gene>
<dbReference type="EMBL" id="BMAO01026343">
    <property type="protein sequence ID" value="GFR08839.1"/>
    <property type="molecule type" value="Genomic_DNA"/>
</dbReference>
<proteinExistence type="predicted"/>
<accession>A0A8X6HSM6</accession>
<keyword evidence="2" id="KW-1185">Reference proteome</keyword>
<evidence type="ECO:0000313" key="1">
    <source>
        <dbReference type="EMBL" id="GFR08839.1"/>
    </source>
</evidence>